<gene>
    <name evidence="11" type="ORF">C2E21_5694</name>
</gene>
<keyword evidence="2 8" id="KW-0813">Transport</keyword>
<evidence type="ECO:0000256" key="8">
    <source>
        <dbReference type="RuleBase" id="RU361216"/>
    </source>
</evidence>
<evidence type="ECO:0000256" key="4">
    <source>
        <dbReference type="ARBA" id="ARBA00022847"/>
    </source>
</evidence>
<evidence type="ECO:0000313" key="12">
    <source>
        <dbReference type="Proteomes" id="UP000239899"/>
    </source>
</evidence>
<reference evidence="11 12" key="1">
    <citation type="journal article" date="2018" name="Plant J.">
        <title>Genome sequences of Chlorella sorokiniana UTEX 1602 and Micractinium conductrix SAG 241.80: implications to maltose excretion by a green alga.</title>
        <authorList>
            <person name="Arriola M.B."/>
            <person name="Velmurugan N."/>
            <person name="Zhang Y."/>
            <person name="Plunkett M.H."/>
            <person name="Hondzo H."/>
            <person name="Barney B.M."/>
        </authorList>
    </citation>
    <scope>NUCLEOTIDE SEQUENCE [LARGE SCALE GENOMIC DNA]</scope>
    <source>
        <strain evidence="12">UTEX 1602</strain>
    </source>
</reference>
<feature type="chain" id="PRO_5015116558" description="Amino acid transporter" evidence="10">
    <location>
        <begin position="21"/>
        <end position="637"/>
    </location>
</feature>
<keyword evidence="3 8" id="KW-0812">Transmembrane</keyword>
<keyword evidence="12" id="KW-1185">Reference proteome</keyword>
<dbReference type="GO" id="GO:0005313">
    <property type="term" value="F:L-glutamate transmembrane transporter activity"/>
    <property type="evidence" value="ECO:0007669"/>
    <property type="project" value="TreeGrafter"/>
</dbReference>
<dbReference type="GO" id="GO:0005886">
    <property type="term" value="C:plasma membrane"/>
    <property type="evidence" value="ECO:0007669"/>
    <property type="project" value="TreeGrafter"/>
</dbReference>
<evidence type="ECO:0000256" key="10">
    <source>
        <dbReference type="SAM" id="SignalP"/>
    </source>
</evidence>
<dbReference type="InterPro" id="IPR001991">
    <property type="entry name" value="Na-dicarboxylate_symporter"/>
</dbReference>
<dbReference type="STRING" id="3076.A0A2P6TNZ0"/>
<evidence type="ECO:0000256" key="6">
    <source>
        <dbReference type="ARBA" id="ARBA00023136"/>
    </source>
</evidence>
<dbReference type="InterPro" id="IPR050746">
    <property type="entry name" value="DAACS"/>
</dbReference>
<sequence>MQEPLLLWTLVGVVAGIALGAALKPAAPGPQAIALIGFPGELMLRLLKMLVLPLVSVSMVAGVLNLRHQDDGGDGQRMRRLAHLTAAYYVGSTLLAILVGILLVVAVHPGRGAPFDHIASGGGDCRQEHAKEVQQAGMHSGPRAGTTDALLNVARQVVPDNIVVAAVNTNVLGLITFSLMFGVALGSLGPAADHLAKQIGVLNAAVQRMVSAALWLSPLGVGSLVAASILRACDLLGTLAALGLWVATVLAGLALFAFALLPLLLWAATGRSPLAVARQFAASLLLAFGTGSSVAALPAAMQAAKEGGCDEATVDFFLPLGTTVNMNGTALYEATTAIFIAQAHGVRLGPAELLVVAFTASLAAVGAPAIPSAGLVTMLIVLQAVSLDQYAADLAVILAIDWALDRCRTAVNILGDAYGCVLVDHLLHCPAAVHRCSASGSGWPGRPPSPDGRAPLHPAQKAMLLGSFDLQMAVARQQAMHDDEDHTAWRQQEAAYLQQLESHYYREQEAEFNSSLQEYYAARARHQAEQQRLNQVLYGPYVHAPPCLQQCAAPPQAQHAQQQDAPMGMDCGSWQAAASPRAPLAAVNGWQPCGGMQWEALAGGATRKRGHEAAMGEHPSGGPDTAFKRRAFRHDIS</sequence>
<protein>
    <recommendedName>
        <fullName evidence="8">Amino acid transporter</fullName>
    </recommendedName>
</protein>
<dbReference type="InterPro" id="IPR036458">
    <property type="entry name" value="Na:dicarbo_symporter_sf"/>
</dbReference>
<dbReference type="AlphaFoldDB" id="A0A2P6TNZ0"/>
<feature type="transmembrane region" description="Helical" evidence="8">
    <location>
        <begin position="242"/>
        <end position="268"/>
    </location>
</feature>
<evidence type="ECO:0000256" key="3">
    <source>
        <dbReference type="ARBA" id="ARBA00022692"/>
    </source>
</evidence>
<dbReference type="InterPro" id="IPR018107">
    <property type="entry name" value="Na-dicarboxylate_symporter_CS"/>
</dbReference>
<dbReference type="Proteomes" id="UP000239899">
    <property type="component" value="Unassembled WGS sequence"/>
</dbReference>
<comment type="similarity">
    <text evidence="8">Belongs to the dicarboxylate/amino acid:cation symporter (DAACS) (TC 2.A.23) family.</text>
</comment>
<keyword evidence="7" id="KW-0325">Glycoprotein</keyword>
<keyword evidence="6 8" id="KW-0472">Membrane</keyword>
<dbReference type="PANTHER" id="PTHR11958">
    <property type="entry name" value="SODIUM/DICARBOXYLATE SYMPORTER-RELATED"/>
    <property type="match status" value="1"/>
</dbReference>
<feature type="transmembrane region" description="Helical" evidence="8">
    <location>
        <begin position="86"/>
        <end position="107"/>
    </location>
</feature>
<keyword evidence="4 8" id="KW-0769">Symport</keyword>
<feature type="region of interest" description="Disordered" evidence="9">
    <location>
        <begin position="604"/>
        <end position="628"/>
    </location>
</feature>
<proteinExistence type="inferred from homology"/>
<dbReference type="GO" id="GO:0015175">
    <property type="term" value="F:neutral L-amino acid transmembrane transporter activity"/>
    <property type="evidence" value="ECO:0007669"/>
    <property type="project" value="TreeGrafter"/>
</dbReference>
<keyword evidence="10" id="KW-0732">Signal</keyword>
<feature type="transmembrane region" description="Helical" evidence="8">
    <location>
        <begin position="44"/>
        <end position="66"/>
    </location>
</feature>
<feature type="transmembrane region" description="Helical" evidence="8">
    <location>
        <begin position="280"/>
        <end position="301"/>
    </location>
</feature>
<name>A0A2P6TNZ0_CHLSO</name>
<dbReference type="GO" id="GO:0015501">
    <property type="term" value="F:glutamate:sodium symporter activity"/>
    <property type="evidence" value="ECO:0007669"/>
    <property type="project" value="TreeGrafter"/>
</dbReference>
<comment type="subcellular location">
    <subcellularLocation>
        <location evidence="1 8">Membrane</location>
        <topology evidence="1 8">Multi-pass membrane protein</topology>
    </subcellularLocation>
</comment>
<evidence type="ECO:0000313" key="11">
    <source>
        <dbReference type="EMBL" id="PRW51043.1"/>
    </source>
</evidence>
<feature type="transmembrane region" description="Helical" evidence="8">
    <location>
        <begin position="209"/>
        <end position="230"/>
    </location>
</feature>
<dbReference type="Pfam" id="PF00375">
    <property type="entry name" value="SDF"/>
    <property type="match status" value="1"/>
</dbReference>
<evidence type="ECO:0000256" key="1">
    <source>
        <dbReference type="ARBA" id="ARBA00004141"/>
    </source>
</evidence>
<feature type="signal peptide" evidence="10">
    <location>
        <begin position="1"/>
        <end position="20"/>
    </location>
</feature>
<evidence type="ECO:0000256" key="5">
    <source>
        <dbReference type="ARBA" id="ARBA00022989"/>
    </source>
</evidence>
<dbReference type="OrthoDB" id="5877963at2759"/>
<evidence type="ECO:0000256" key="9">
    <source>
        <dbReference type="SAM" id="MobiDB-lite"/>
    </source>
</evidence>
<dbReference type="EMBL" id="LHPG02000010">
    <property type="protein sequence ID" value="PRW51043.1"/>
    <property type="molecule type" value="Genomic_DNA"/>
</dbReference>
<keyword evidence="5 8" id="KW-1133">Transmembrane helix</keyword>
<feature type="transmembrane region" description="Helical" evidence="8">
    <location>
        <begin position="162"/>
        <end position="188"/>
    </location>
</feature>
<dbReference type="PRINTS" id="PR00173">
    <property type="entry name" value="EDTRNSPORT"/>
</dbReference>
<evidence type="ECO:0000256" key="7">
    <source>
        <dbReference type="ARBA" id="ARBA00023180"/>
    </source>
</evidence>
<organism evidence="11 12">
    <name type="scientific">Chlorella sorokiniana</name>
    <name type="common">Freshwater green alga</name>
    <dbReference type="NCBI Taxonomy" id="3076"/>
    <lineage>
        <taxon>Eukaryota</taxon>
        <taxon>Viridiplantae</taxon>
        <taxon>Chlorophyta</taxon>
        <taxon>core chlorophytes</taxon>
        <taxon>Trebouxiophyceae</taxon>
        <taxon>Chlorellales</taxon>
        <taxon>Chlorellaceae</taxon>
        <taxon>Chlorella clade</taxon>
        <taxon>Chlorella</taxon>
    </lineage>
</organism>
<comment type="caution">
    <text evidence="11">The sequence shown here is derived from an EMBL/GenBank/DDBJ whole genome shotgun (WGS) entry which is preliminary data.</text>
</comment>
<dbReference type="Gene3D" id="1.10.3860.10">
    <property type="entry name" value="Sodium:dicarboxylate symporter"/>
    <property type="match status" value="1"/>
</dbReference>
<dbReference type="PANTHER" id="PTHR11958:SF63">
    <property type="entry name" value="AMINO ACID TRANSPORTER"/>
    <property type="match status" value="1"/>
</dbReference>
<dbReference type="SUPFAM" id="SSF118215">
    <property type="entry name" value="Proton glutamate symport protein"/>
    <property type="match status" value="1"/>
</dbReference>
<accession>A0A2P6TNZ0</accession>
<evidence type="ECO:0000256" key="2">
    <source>
        <dbReference type="ARBA" id="ARBA00022448"/>
    </source>
</evidence>
<dbReference type="PROSITE" id="PS00713">
    <property type="entry name" value="NA_DICARBOXYL_SYMP_1"/>
    <property type="match status" value="1"/>
</dbReference>